<dbReference type="EMBL" id="LS992241">
    <property type="protein sequence ID" value="SYX87279.1"/>
    <property type="molecule type" value="Genomic_DNA"/>
</dbReference>
<protein>
    <submittedName>
        <fullName evidence="5">AraC-type DNA-binding protein</fullName>
    </submittedName>
</protein>
<gene>
    <name evidence="5" type="ORF">PBLR_15709</name>
</gene>
<evidence type="ECO:0000256" key="1">
    <source>
        <dbReference type="ARBA" id="ARBA00023015"/>
    </source>
</evidence>
<dbReference type="GO" id="GO:0003700">
    <property type="term" value="F:DNA-binding transcription factor activity"/>
    <property type="evidence" value="ECO:0007669"/>
    <property type="project" value="InterPro"/>
</dbReference>
<reference evidence="6" key="1">
    <citation type="submission" date="2018-08" db="EMBL/GenBank/DDBJ databases">
        <authorList>
            <person name="Chevrot R."/>
        </authorList>
    </citation>
    <scope>NUCLEOTIDE SEQUENCE [LARGE SCALE GENOMIC DNA]</scope>
</reference>
<dbReference type="SMART" id="SM00342">
    <property type="entry name" value="HTH_ARAC"/>
    <property type="match status" value="1"/>
</dbReference>
<dbReference type="PANTHER" id="PTHR46796:SF13">
    <property type="entry name" value="HTH-TYPE TRANSCRIPTIONAL ACTIVATOR RHAS"/>
    <property type="match status" value="1"/>
</dbReference>
<dbReference type="Pfam" id="PF20240">
    <property type="entry name" value="DUF6597"/>
    <property type="match status" value="1"/>
</dbReference>
<dbReference type="PROSITE" id="PS01124">
    <property type="entry name" value="HTH_ARAC_FAMILY_2"/>
    <property type="match status" value="1"/>
</dbReference>
<dbReference type="InterPro" id="IPR018062">
    <property type="entry name" value="HTH_AraC-typ_CS"/>
</dbReference>
<dbReference type="PANTHER" id="PTHR46796">
    <property type="entry name" value="HTH-TYPE TRANSCRIPTIONAL ACTIVATOR RHAS-RELATED"/>
    <property type="match status" value="1"/>
</dbReference>
<dbReference type="AlphaFoldDB" id="A0A383RLL7"/>
<sequence length="297" mass="34236">MAHNRGLLNQQVHRPSILISGVIRIVLMQPIIHKPSMGILNMKQGEQKFTLARHVPSDHLRDVIKHFWIIRWDLTVQPPYEQGIVPNPCVNMVIEHGHTAIYGVAQNRYSHRLEGKGKVLGIKFRPGGFYPFAGLPISQITGRSMRLEDVFQADPRLLEQAVLSKDEDEDMVAAAEAFFLEHLPARDNNVAYLNRIIDRIQGDRHITKVDHVCEQFEVNKRKLQRLFQQYVGVTPKWVIRLYRLHDAAETIDYGAYQDLTRLSIDLGYYDQSHFIKDFKAIIGATPEEYTKRVLHAT</sequence>
<keyword evidence="1" id="KW-0805">Transcription regulation</keyword>
<dbReference type="Pfam" id="PF12833">
    <property type="entry name" value="HTH_18"/>
    <property type="match status" value="1"/>
</dbReference>
<dbReference type="InterPro" id="IPR018060">
    <property type="entry name" value="HTH_AraC"/>
</dbReference>
<feature type="domain" description="HTH araC/xylS-type" evidence="4">
    <location>
        <begin position="187"/>
        <end position="292"/>
    </location>
</feature>
<dbReference type="SUPFAM" id="SSF46689">
    <property type="entry name" value="Homeodomain-like"/>
    <property type="match status" value="1"/>
</dbReference>
<organism evidence="5 6">
    <name type="scientific">Paenibacillus alvei</name>
    <name type="common">Bacillus alvei</name>
    <dbReference type="NCBI Taxonomy" id="44250"/>
    <lineage>
        <taxon>Bacteria</taxon>
        <taxon>Bacillati</taxon>
        <taxon>Bacillota</taxon>
        <taxon>Bacilli</taxon>
        <taxon>Bacillales</taxon>
        <taxon>Paenibacillaceae</taxon>
        <taxon>Paenibacillus</taxon>
    </lineage>
</organism>
<keyword evidence="2 5" id="KW-0238">DNA-binding</keyword>
<evidence type="ECO:0000313" key="6">
    <source>
        <dbReference type="Proteomes" id="UP000304148"/>
    </source>
</evidence>
<proteinExistence type="predicted"/>
<dbReference type="InterPro" id="IPR009057">
    <property type="entry name" value="Homeodomain-like_sf"/>
</dbReference>
<keyword evidence="3" id="KW-0804">Transcription</keyword>
<dbReference type="InterPro" id="IPR046532">
    <property type="entry name" value="DUF6597"/>
</dbReference>
<accession>A0A383RLL7</accession>
<dbReference type="PROSITE" id="PS00041">
    <property type="entry name" value="HTH_ARAC_FAMILY_1"/>
    <property type="match status" value="1"/>
</dbReference>
<evidence type="ECO:0000259" key="4">
    <source>
        <dbReference type="PROSITE" id="PS01124"/>
    </source>
</evidence>
<dbReference type="GO" id="GO:0043565">
    <property type="term" value="F:sequence-specific DNA binding"/>
    <property type="evidence" value="ECO:0007669"/>
    <property type="project" value="InterPro"/>
</dbReference>
<evidence type="ECO:0000256" key="3">
    <source>
        <dbReference type="ARBA" id="ARBA00023163"/>
    </source>
</evidence>
<evidence type="ECO:0000313" key="5">
    <source>
        <dbReference type="EMBL" id="SYX87279.1"/>
    </source>
</evidence>
<dbReference type="Gene3D" id="1.10.10.60">
    <property type="entry name" value="Homeodomain-like"/>
    <property type="match status" value="1"/>
</dbReference>
<evidence type="ECO:0000256" key="2">
    <source>
        <dbReference type="ARBA" id="ARBA00023125"/>
    </source>
</evidence>
<name>A0A383RLL7_PAEAL</name>
<dbReference type="InterPro" id="IPR050204">
    <property type="entry name" value="AraC_XylS_family_regulators"/>
</dbReference>
<dbReference type="Proteomes" id="UP000304148">
    <property type="component" value="Chromosome"/>
</dbReference>